<keyword evidence="2" id="KW-0255">Endonuclease</keyword>
<evidence type="ECO:0000313" key="3">
    <source>
        <dbReference type="Proteomes" id="UP000642094"/>
    </source>
</evidence>
<dbReference type="Pfam" id="PF05685">
    <property type="entry name" value="Uma2"/>
    <property type="match status" value="1"/>
</dbReference>
<keyword evidence="2" id="KW-0540">Nuclease</keyword>
<dbReference type="Proteomes" id="UP000642094">
    <property type="component" value="Unassembled WGS sequence"/>
</dbReference>
<dbReference type="RefSeq" id="WP_190404544.1">
    <property type="nucleotide sequence ID" value="NZ_JACJQB010000049.1"/>
</dbReference>
<reference evidence="2 3" key="1">
    <citation type="journal article" date="2020" name="ISME J.">
        <title>Comparative genomics reveals insights into cyanobacterial evolution and habitat adaptation.</title>
        <authorList>
            <person name="Chen M.Y."/>
            <person name="Teng W.K."/>
            <person name="Zhao L."/>
            <person name="Hu C.X."/>
            <person name="Zhou Y.K."/>
            <person name="Han B.P."/>
            <person name="Song L.R."/>
            <person name="Shu W.S."/>
        </authorList>
    </citation>
    <scope>NUCLEOTIDE SEQUENCE [LARGE SCALE GENOMIC DNA]</scope>
    <source>
        <strain evidence="2 3">FACHB-723</strain>
    </source>
</reference>
<feature type="domain" description="Putative restriction endonuclease" evidence="1">
    <location>
        <begin position="11"/>
        <end position="170"/>
    </location>
</feature>
<dbReference type="SUPFAM" id="SSF52980">
    <property type="entry name" value="Restriction endonuclease-like"/>
    <property type="match status" value="1"/>
</dbReference>
<comment type="caution">
    <text evidence="2">The sequence shown here is derived from an EMBL/GenBank/DDBJ whole genome shotgun (WGS) entry which is preliminary data.</text>
</comment>
<dbReference type="EMBL" id="JACJQB010000049">
    <property type="protein sequence ID" value="MBD2189723.1"/>
    <property type="molecule type" value="Genomic_DNA"/>
</dbReference>
<dbReference type="PANTHER" id="PTHR36558">
    <property type="entry name" value="GLR1098 PROTEIN"/>
    <property type="match status" value="1"/>
</dbReference>
<keyword evidence="2" id="KW-0378">Hydrolase</keyword>
<accession>A0ABR8A132</accession>
<sequence>MIAIANYFSADEYLRWEDQQEEKHEYVDGLIYTMAGASESHIVITDNLTTILVPKFRGSQCRSFSSDMRVYITARNQNIYYYPDLLVTCDERDRINKKHKNYPCLIIEVLSESTEAKDRGVKFAHYQTIESLQEYVLVSQWEQRVEVFRRRDRKFWLLQTYTTDEAVELQSINIEIPIDAIYEGVDFTG</sequence>
<dbReference type="Gene3D" id="3.90.1570.10">
    <property type="entry name" value="tt1808, chain A"/>
    <property type="match status" value="1"/>
</dbReference>
<gene>
    <name evidence="2" type="ORF">H6F41_16450</name>
</gene>
<protein>
    <submittedName>
        <fullName evidence="2">Uma2 family endonuclease</fullName>
    </submittedName>
</protein>
<evidence type="ECO:0000313" key="2">
    <source>
        <dbReference type="EMBL" id="MBD2189723.1"/>
    </source>
</evidence>
<evidence type="ECO:0000259" key="1">
    <source>
        <dbReference type="Pfam" id="PF05685"/>
    </source>
</evidence>
<dbReference type="GO" id="GO:0004519">
    <property type="term" value="F:endonuclease activity"/>
    <property type="evidence" value="ECO:0007669"/>
    <property type="project" value="UniProtKB-KW"/>
</dbReference>
<dbReference type="CDD" id="cd06260">
    <property type="entry name" value="DUF820-like"/>
    <property type="match status" value="1"/>
</dbReference>
<organism evidence="2 3">
    <name type="scientific">Pseudanabaena mucicola FACHB-723</name>
    <dbReference type="NCBI Taxonomy" id="2692860"/>
    <lineage>
        <taxon>Bacteria</taxon>
        <taxon>Bacillati</taxon>
        <taxon>Cyanobacteriota</taxon>
        <taxon>Cyanophyceae</taxon>
        <taxon>Pseudanabaenales</taxon>
        <taxon>Pseudanabaenaceae</taxon>
        <taxon>Pseudanabaena</taxon>
    </lineage>
</organism>
<name>A0ABR8A132_9CYAN</name>
<dbReference type="PANTHER" id="PTHR36558:SF1">
    <property type="entry name" value="RESTRICTION ENDONUCLEASE DOMAIN-CONTAINING PROTEIN-RELATED"/>
    <property type="match status" value="1"/>
</dbReference>
<dbReference type="InterPro" id="IPR011335">
    <property type="entry name" value="Restrct_endonuc-II-like"/>
</dbReference>
<proteinExistence type="predicted"/>
<keyword evidence="3" id="KW-1185">Reference proteome</keyword>
<dbReference type="InterPro" id="IPR012296">
    <property type="entry name" value="Nuclease_put_TT1808"/>
</dbReference>
<dbReference type="InterPro" id="IPR008538">
    <property type="entry name" value="Uma2"/>
</dbReference>